<dbReference type="SMART" id="SM00471">
    <property type="entry name" value="HDc"/>
    <property type="match status" value="1"/>
</dbReference>
<dbReference type="Gene3D" id="3.10.20.30">
    <property type="match status" value="1"/>
</dbReference>
<dbReference type="Pfam" id="PF04607">
    <property type="entry name" value="RelA_SpoT"/>
    <property type="match status" value="1"/>
</dbReference>
<name>A0A7T5UHM5_9BACT</name>
<dbReference type="SUPFAM" id="SSF81271">
    <property type="entry name" value="TGS-like"/>
    <property type="match status" value="1"/>
</dbReference>
<dbReference type="InterPro" id="IPR012675">
    <property type="entry name" value="Beta-grasp_dom_sf"/>
</dbReference>
<dbReference type="InterPro" id="IPR012676">
    <property type="entry name" value="TGS-like"/>
</dbReference>
<dbReference type="Pfam" id="PF13291">
    <property type="entry name" value="ACT_4"/>
    <property type="match status" value="1"/>
</dbReference>
<protein>
    <submittedName>
        <fullName evidence="5">Bifunctional (P)ppGpp synthetase/guanosine-3',5'-bis(Diphosphate) 3'-pyrophosphohydrolase</fullName>
    </submittedName>
</protein>
<dbReference type="GO" id="GO:0008893">
    <property type="term" value="F:guanosine-3',5'-bis(diphosphate) 3'-diphosphatase activity"/>
    <property type="evidence" value="ECO:0007669"/>
    <property type="project" value="TreeGrafter"/>
</dbReference>
<evidence type="ECO:0000259" key="4">
    <source>
        <dbReference type="PROSITE" id="PS51880"/>
    </source>
</evidence>
<dbReference type="GO" id="GO:0015949">
    <property type="term" value="P:nucleobase-containing small molecule interconversion"/>
    <property type="evidence" value="ECO:0007669"/>
    <property type="project" value="UniProtKB-ARBA"/>
</dbReference>
<evidence type="ECO:0000313" key="6">
    <source>
        <dbReference type="Proteomes" id="UP000595362"/>
    </source>
</evidence>
<dbReference type="PROSITE" id="PS51671">
    <property type="entry name" value="ACT"/>
    <property type="match status" value="1"/>
</dbReference>
<dbReference type="InterPro" id="IPR045600">
    <property type="entry name" value="RelA/SpoT_AH_RIS"/>
</dbReference>
<evidence type="ECO:0000259" key="3">
    <source>
        <dbReference type="PROSITE" id="PS51831"/>
    </source>
</evidence>
<dbReference type="InterPro" id="IPR045865">
    <property type="entry name" value="ACT-like_dom_sf"/>
</dbReference>
<dbReference type="GO" id="GO:0008728">
    <property type="term" value="F:GTP diphosphokinase activity"/>
    <property type="evidence" value="ECO:0007669"/>
    <property type="project" value="TreeGrafter"/>
</dbReference>
<dbReference type="Gene3D" id="3.30.460.10">
    <property type="entry name" value="Beta Polymerase, domain 2"/>
    <property type="match status" value="1"/>
</dbReference>
<feature type="domain" description="ACT" evidence="2">
    <location>
        <begin position="646"/>
        <end position="720"/>
    </location>
</feature>
<dbReference type="SUPFAM" id="SSF81301">
    <property type="entry name" value="Nucleotidyltransferase"/>
    <property type="match status" value="1"/>
</dbReference>
<feature type="domain" description="TGS" evidence="4">
    <location>
        <begin position="386"/>
        <end position="447"/>
    </location>
</feature>
<dbReference type="InterPro" id="IPR007685">
    <property type="entry name" value="RelA_SpoT"/>
</dbReference>
<dbReference type="CDD" id="cd00077">
    <property type="entry name" value="HDc"/>
    <property type="match status" value="1"/>
</dbReference>
<dbReference type="InterPro" id="IPR002912">
    <property type="entry name" value="ACT_dom"/>
</dbReference>
<dbReference type="Gene3D" id="3.30.70.260">
    <property type="match status" value="1"/>
</dbReference>
<dbReference type="AlphaFoldDB" id="A0A7T5UHM5"/>
<dbReference type="CDD" id="cd05399">
    <property type="entry name" value="NT_Rel-Spo_like"/>
    <property type="match status" value="1"/>
</dbReference>
<dbReference type="CDD" id="cd01668">
    <property type="entry name" value="TGS_RSH"/>
    <property type="match status" value="1"/>
</dbReference>
<dbReference type="FunFam" id="3.30.460.10:FF:000001">
    <property type="entry name" value="GTP pyrophosphokinase RelA"/>
    <property type="match status" value="1"/>
</dbReference>
<dbReference type="NCBIfam" id="TIGR00691">
    <property type="entry name" value="spoT_relA"/>
    <property type="match status" value="1"/>
</dbReference>
<dbReference type="PROSITE" id="PS51831">
    <property type="entry name" value="HD"/>
    <property type="match status" value="1"/>
</dbReference>
<accession>A0A7T5UHM5</accession>
<dbReference type="GO" id="GO:0042594">
    <property type="term" value="P:response to starvation"/>
    <property type="evidence" value="ECO:0007669"/>
    <property type="project" value="TreeGrafter"/>
</dbReference>
<evidence type="ECO:0000256" key="1">
    <source>
        <dbReference type="RuleBase" id="RU003847"/>
    </source>
</evidence>
<dbReference type="Gene3D" id="1.10.3210.10">
    <property type="entry name" value="Hypothetical protein af1432"/>
    <property type="match status" value="1"/>
</dbReference>
<comment type="function">
    <text evidence="1">In eubacteria ppGpp (guanosine 3'-diphosphate 5'-diphosphate) is a mediator of the stringent response that coordinates a variety of cellular activities in response to changes in nutritional abundance.</text>
</comment>
<dbReference type="SUPFAM" id="SSF55021">
    <property type="entry name" value="ACT-like"/>
    <property type="match status" value="1"/>
</dbReference>
<evidence type="ECO:0000259" key="2">
    <source>
        <dbReference type="PROSITE" id="PS51671"/>
    </source>
</evidence>
<dbReference type="SUPFAM" id="SSF109604">
    <property type="entry name" value="HD-domain/PDEase-like"/>
    <property type="match status" value="1"/>
</dbReference>
<proteinExistence type="inferred from homology"/>
<dbReference type="FunFam" id="1.10.3210.10:FF:000001">
    <property type="entry name" value="GTP pyrophosphokinase RelA"/>
    <property type="match status" value="1"/>
</dbReference>
<keyword evidence="5" id="KW-0378">Hydrolase</keyword>
<dbReference type="InterPro" id="IPR043519">
    <property type="entry name" value="NT_sf"/>
</dbReference>
<comment type="similarity">
    <text evidence="1">Belongs to the relA/spoT family.</text>
</comment>
<organism evidence="5 6">
    <name type="scientific">Micavibrio aeruginosavorus</name>
    <dbReference type="NCBI Taxonomy" id="349221"/>
    <lineage>
        <taxon>Bacteria</taxon>
        <taxon>Pseudomonadati</taxon>
        <taxon>Bdellovibrionota</taxon>
        <taxon>Bdellovibrionia</taxon>
        <taxon>Bdellovibrionales</taxon>
        <taxon>Pseudobdellovibrionaceae</taxon>
        <taxon>Micavibrio</taxon>
    </lineage>
</organism>
<dbReference type="InterPro" id="IPR004811">
    <property type="entry name" value="RelA/Spo_fam"/>
</dbReference>
<gene>
    <name evidence="5" type="ORF">HYS17_02075</name>
</gene>
<evidence type="ECO:0000313" key="5">
    <source>
        <dbReference type="EMBL" id="QQG36595.1"/>
    </source>
</evidence>
<dbReference type="SMART" id="SM00954">
    <property type="entry name" value="RelA_SpoT"/>
    <property type="match status" value="1"/>
</dbReference>
<dbReference type="GO" id="GO:0015969">
    <property type="term" value="P:guanosine tetraphosphate metabolic process"/>
    <property type="evidence" value="ECO:0007669"/>
    <property type="project" value="InterPro"/>
</dbReference>
<dbReference type="Proteomes" id="UP000595362">
    <property type="component" value="Chromosome"/>
</dbReference>
<dbReference type="Pfam" id="PF19296">
    <property type="entry name" value="RelA_AH_RIS"/>
    <property type="match status" value="1"/>
</dbReference>
<dbReference type="PROSITE" id="PS51880">
    <property type="entry name" value="TGS"/>
    <property type="match status" value="1"/>
</dbReference>
<dbReference type="PANTHER" id="PTHR21262:SF36">
    <property type="entry name" value="BIFUNCTIONAL (P)PPGPP SYNTHASE_HYDROLASE SPOT"/>
    <property type="match status" value="1"/>
</dbReference>
<reference evidence="5 6" key="1">
    <citation type="submission" date="2020-07" db="EMBL/GenBank/DDBJ databases">
        <title>Huge and variable diversity of episymbiotic CPR bacteria and DPANN archaea in groundwater ecosystems.</title>
        <authorList>
            <person name="He C.Y."/>
            <person name="Keren R."/>
            <person name="Whittaker M."/>
            <person name="Farag I.F."/>
            <person name="Doudna J."/>
            <person name="Cate J.H.D."/>
            <person name="Banfield J.F."/>
        </authorList>
    </citation>
    <scope>NUCLEOTIDE SEQUENCE [LARGE SCALE GENOMIC DNA]</scope>
    <source>
        <strain evidence="5">NC_groundwater_70_Ag_B-0.1um_54_66</strain>
    </source>
</reference>
<dbReference type="InterPro" id="IPR006674">
    <property type="entry name" value="HD_domain"/>
</dbReference>
<dbReference type="InterPro" id="IPR003607">
    <property type="entry name" value="HD/PDEase_dom"/>
</dbReference>
<dbReference type="CDD" id="cd04876">
    <property type="entry name" value="ACT_RelA-SpoT"/>
    <property type="match status" value="1"/>
</dbReference>
<dbReference type="InterPro" id="IPR033655">
    <property type="entry name" value="TGS_RelA/SpoT"/>
</dbReference>
<dbReference type="GO" id="GO:0005886">
    <property type="term" value="C:plasma membrane"/>
    <property type="evidence" value="ECO:0007669"/>
    <property type="project" value="TreeGrafter"/>
</dbReference>
<dbReference type="EMBL" id="CP066681">
    <property type="protein sequence ID" value="QQG36595.1"/>
    <property type="molecule type" value="Genomic_DNA"/>
</dbReference>
<dbReference type="Pfam" id="PF13328">
    <property type="entry name" value="HD_4"/>
    <property type="match status" value="1"/>
</dbReference>
<feature type="domain" description="HD" evidence="3">
    <location>
        <begin position="45"/>
        <end position="144"/>
    </location>
</feature>
<sequence>MIEPSPLITQIKTYDPDFDPAPVNRAYEYAKKMHEGQTRSSGEPYYTHPMEVAGLLANMKMDTPTIVTAILHDTLEDTSATYDEVKAQFGEEVATLVNGVSKLSRIEGQSVEGKQAENFRKLVLAMSEDIRVLLVKLADRLHNMRTLNAIQKPEKRQRIARETIEIYVPLAERIGLHNLKEELEDLCFAQLNPEARESIANRLSFLRQEGTQVVQDIIDELRRLMADSGIQAEVTGREKTKYSIWRKMQRKNVSFEQLSDIMAFRVVVDSIEQCYGALGIVHSNYPTVPGRFKDYISTPKPNGYRSIHTTVIGPANHRIEVQIRTQDMQEEAELGVAAHWAYKSGKKAEKKDAKQYRWLRDLLEILEQEQRPEELLENTKLELFQDQVYVFTPKGDLIELPAGSTPVDFAYAVHSGVGDKCVGAKINGRIAPLNTKLNNGDQIDIITAKNQTPSPTWERFVVTGKARSHIRRFIRQQQRDQYSALGKAMLQKIFQQEGYEFTDKAVANVVPQFRMEEIDDLYAGIGQGNLVARDIFRAIFPAHKTPTAKKPSDAEVEQQAIQARKGGGEGKPMPIKGLIPGMAVHYARCCHPLPGDRIVGIVTTGKGVTIHTIDCETLENFADTPERWLDVSWDDGPDAPESHVGRLQVTISNVAGALGTLSTVIGKNGGNIINLKITSRSLDFWDMLLDVYVNDTRHLNNIIAALRATPQVASVERARGR</sequence>
<dbReference type="FunFam" id="3.10.20.30:FF:000002">
    <property type="entry name" value="GTP pyrophosphokinase (RelA/SpoT)"/>
    <property type="match status" value="1"/>
</dbReference>
<dbReference type="PANTHER" id="PTHR21262">
    <property type="entry name" value="GUANOSINE-3',5'-BIS DIPHOSPHATE 3'-PYROPHOSPHOHYDROLASE"/>
    <property type="match status" value="1"/>
</dbReference>
<dbReference type="Pfam" id="PF02824">
    <property type="entry name" value="TGS"/>
    <property type="match status" value="1"/>
</dbReference>
<dbReference type="InterPro" id="IPR004095">
    <property type="entry name" value="TGS"/>
</dbReference>